<evidence type="ECO:0000256" key="27">
    <source>
        <dbReference type="ARBA" id="ARBA00047897"/>
    </source>
</evidence>
<gene>
    <name evidence="53" type="ORF">CLODIP_2_CD05372</name>
</gene>
<dbReference type="Pfam" id="PF13602">
    <property type="entry name" value="ADH_zinc_N_2"/>
    <property type="match status" value="1"/>
</dbReference>
<evidence type="ECO:0000259" key="50">
    <source>
        <dbReference type="PROSITE" id="PS50075"/>
    </source>
</evidence>
<dbReference type="SMART" id="SM00827">
    <property type="entry name" value="PKS_AT"/>
    <property type="match status" value="1"/>
</dbReference>
<comment type="catalytic activity">
    <reaction evidence="30">
        <text>hexadecanoyl-[ACP] + malonyl-[ACP] + H(+) = 3-oxooctadecanoyl-[ACP] + holo-[ACP] + CO2</text>
        <dbReference type="Rhea" id="RHEA:41916"/>
        <dbReference type="Rhea" id="RHEA-COMP:9623"/>
        <dbReference type="Rhea" id="RHEA-COMP:9652"/>
        <dbReference type="Rhea" id="RHEA-COMP:9653"/>
        <dbReference type="Rhea" id="RHEA-COMP:9685"/>
        <dbReference type="ChEBI" id="CHEBI:15378"/>
        <dbReference type="ChEBI" id="CHEBI:16526"/>
        <dbReference type="ChEBI" id="CHEBI:64479"/>
        <dbReference type="ChEBI" id="CHEBI:78449"/>
        <dbReference type="ChEBI" id="CHEBI:78483"/>
        <dbReference type="ChEBI" id="CHEBI:78487"/>
    </reaction>
    <physiologicalReaction direction="left-to-right" evidence="30">
        <dbReference type="Rhea" id="RHEA:41917"/>
    </physiologicalReaction>
</comment>
<comment type="catalytic activity">
    <reaction evidence="19">
        <text>3-oxooctadecanoyl-[ACP] + NADPH + H(+) = (3R)-hydroxyoctadecanoyl-[ACP] + NADP(+)</text>
        <dbReference type="Rhea" id="RHEA:41920"/>
        <dbReference type="Rhea" id="RHEA-COMP:9653"/>
        <dbReference type="Rhea" id="RHEA-COMP:9654"/>
        <dbReference type="ChEBI" id="CHEBI:15378"/>
        <dbReference type="ChEBI" id="CHEBI:57783"/>
        <dbReference type="ChEBI" id="CHEBI:58349"/>
        <dbReference type="ChEBI" id="CHEBI:78487"/>
        <dbReference type="ChEBI" id="CHEBI:78488"/>
    </reaction>
    <physiologicalReaction direction="left-to-right" evidence="19">
        <dbReference type="Rhea" id="RHEA:41921"/>
    </physiologicalReaction>
</comment>
<evidence type="ECO:0000256" key="2">
    <source>
        <dbReference type="ARBA" id="ARBA00022450"/>
    </source>
</evidence>
<comment type="catalytic activity">
    <reaction evidence="33">
        <text>(2E)-octenoyl-[ACP] + NADPH + H(+) = octanoyl-[ACP] + NADP(+)</text>
        <dbReference type="Rhea" id="RHEA:41848"/>
        <dbReference type="Rhea" id="RHEA-COMP:9635"/>
        <dbReference type="Rhea" id="RHEA-COMP:9636"/>
        <dbReference type="ChEBI" id="CHEBI:15378"/>
        <dbReference type="ChEBI" id="CHEBI:57783"/>
        <dbReference type="ChEBI" id="CHEBI:58349"/>
        <dbReference type="ChEBI" id="CHEBI:78462"/>
        <dbReference type="ChEBI" id="CHEBI:78463"/>
    </reaction>
    <physiologicalReaction direction="left-to-right" evidence="33">
        <dbReference type="Rhea" id="RHEA:41849"/>
    </physiologicalReaction>
</comment>
<dbReference type="GO" id="GO:0031177">
    <property type="term" value="F:phosphopantetheine binding"/>
    <property type="evidence" value="ECO:0007669"/>
    <property type="project" value="InterPro"/>
</dbReference>
<dbReference type="PROSITE" id="PS52004">
    <property type="entry name" value="KS3_2"/>
    <property type="match status" value="1"/>
</dbReference>
<evidence type="ECO:0000256" key="34">
    <source>
        <dbReference type="ARBA" id="ARBA00048506"/>
    </source>
</evidence>
<dbReference type="PROSITE" id="PS52019">
    <property type="entry name" value="PKS_MFAS_DH"/>
    <property type="match status" value="1"/>
</dbReference>
<dbReference type="Pfam" id="PF16197">
    <property type="entry name" value="KAsynt_C_assoc"/>
    <property type="match status" value="1"/>
</dbReference>
<comment type="catalytic activity">
    <reaction evidence="28">
        <text>3-oxobutanoyl-[ACP] + NADPH + H(+) = (3R)-hydroxybutanoyl-[ACP] + NADP(+)</text>
        <dbReference type="Rhea" id="RHEA:41804"/>
        <dbReference type="Rhea" id="RHEA-COMP:9625"/>
        <dbReference type="Rhea" id="RHEA-COMP:9626"/>
        <dbReference type="ChEBI" id="CHEBI:15378"/>
        <dbReference type="ChEBI" id="CHEBI:57783"/>
        <dbReference type="ChEBI" id="CHEBI:58349"/>
        <dbReference type="ChEBI" id="CHEBI:78450"/>
        <dbReference type="ChEBI" id="CHEBI:78451"/>
    </reaction>
    <physiologicalReaction direction="left-to-right" evidence="28">
        <dbReference type="Rhea" id="RHEA:41805"/>
    </physiologicalReaction>
</comment>
<evidence type="ECO:0000256" key="1">
    <source>
        <dbReference type="ARBA" id="ARBA00005189"/>
    </source>
</evidence>
<comment type="catalytic activity">
    <reaction evidence="37">
        <text>holo-[ACP] + acetyl-CoA = acetyl-[ACP] + CoA</text>
        <dbReference type="Rhea" id="RHEA:41788"/>
        <dbReference type="Rhea" id="RHEA-COMP:9621"/>
        <dbReference type="Rhea" id="RHEA-COMP:9685"/>
        <dbReference type="ChEBI" id="CHEBI:57287"/>
        <dbReference type="ChEBI" id="CHEBI:57288"/>
        <dbReference type="ChEBI" id="CHEBI:64479"/>
        <dbReference type="ChEBI" id="CHEBI:78446"/>
        <dbReference type="EC" id="2.3.1.38"/>
    </reaction>
    <physiologicalReaction direction="left-to-right" evidence="37">
        <dbReference type="Rhea" id="RHEA:41789"/>
    </physiologicalReaction>
</comment>
<dbReference type="CDD" id="cd08954">
    <property type="entry name" value="KR_1_FAS_SDR_x"/>
    <property type="match status" value="1"/>
</dbReference>
<comment type="catalytic activity">
    <reaction evidence="47">
        <text>(2E)-decenoyl-[ACP] + NADPH + H(+) = decanoyl-[ACP] + NADP(+)</text>
        <dbReference type="Rhea" id="RHEA:41864"/>
        <dbReference type="Rhea" id="RHEA-COMP:9639"/>
        <dbReference type="Rhea" id="RHEA-COMP:9640"/>
        <dbReference type="ChEBI" id="CHEBI:15378"/>
        <dbReference type="ChEBI" id="CHEBI:57783"/>
        <dbReference type="ChEBI" id="CHEBI:58349"/>
        <dbReference type="ChEBI" id="CHEBI:78467"/>
        <dbReference type="ChEBI" id="CHEBI:78468"/>
    </reaction>
    <physiologicalReaction direction="left-to-right" evidence="47">
        <dbReference type="Rhea" id="RHEA:41865"/>
    </physiologicalReaction>
</comment>
<evidence type="ECO:0000256" key="49">
    <source>
        <dbReference type="PROSITE-ProRule" id="PRU01363"/>
    </source>
</evidence>
<comment type="pathway">
    <text evidence="1">Lipid metabolism.</text>
</comment>
<dbReference type="SUPFAM" id="SSF55048">
    <property type="entry name" value="Probable ACP-binding domain of malonyl-CoA ACP transacylase"/>
    <property type="match status" value="1"/>
</dbReference>
<dbReference type="Pfam" id="PF02801">
    <property type="entry name" value="Ketoacyl-synt_C"/>
    <property type="match status" value="1"/>
</dbReference>
<comment type="catalytic activity">
    <reaction evidence="22">
        <text>3-oxodecanoyl-[ACP] + NADPH + H(+) = (3R)-hydroxydecanoyl-[ACP] + NADP(+)</text>
        <dbReference type="Rhea" id="RHEA:41856"/>
        <dbReference type="Rhea" id="RHEA-COMP:9637"/>
        <dbReference type="Rhea" id="RHEA-COMP:9638"/>
        <dbReference type="ChEBI" id="CHEBI:15378"/>
        <dbReference type="ChEBI" id="CHEBI:57783"/>
        <dbReference type="ChEBI" id="CHEBI:58349"/>
        <dbReference type="ChEBI" id="CHEBI:78464"/>
        <dbReference type="ChEBI" id="CHEBI:78466"/>
    </reaction>
    <physiologicalReaction direction="left-to-right" evidence="22">
        <dbReference type="Rhea" id="RHEA:41857"/>
    </physiologicalReaction>
</comment>
<comment type="catalytic activity">
    <reaction evidence="34">
        <text>a fatty acyl-[ACP] + malonyl-[ACP] + H(+) = a 3-oxoacyl-[ACP] + holo-[ACP] + CO2</text>
        <dbReference type="Rhea" id="RHEA:22836"/>
        <dbReference type="Rhea" id="RHEA-COMP:9623"/>
        <dbReference type="Rhea" id="RHEA-COMP:9685"/>
        <dbReference type="Rhea" id="RHEA-COMP:9916"/>
        <dbReference type="Rhea" id="RHEA-COMP:14125"/>
        <dbReference type="ChEBI" id="CHEBI:15378"/>
        <dbReference type="ChEBI" id="CHEBI:16526"/>
        <dbReference type="ChEBI" id="CHEBI:64479"/>
        <dbReference type="ChEBI" id="CHEBI:78449"/>
        <dbReference type="ChEBI" id="CHEBI:78776"/>
        <dbReference type="ChEBI" id="CHEBI:138651"/>
        <dbReference type="EC" id="2.3.1.41"/>
    </reaction>
    <physiologicalReaction direction="left-to-right" evidence="34">
        <dbReference type="Rhea" id="RHEA:22837"/>
    </physiologicalReaction>
</comment>
<evidence type="ECO:0000313" key="53">
    <source>
        <dbReference type="EMBL" id="CAB3359503.1"/>
    </source>
</evidence>
<evidence type="ECO:0000256" key="3">
    <source>
        <dbReference type="ARBA" id="ARBA00022553"/>
    </source>
</evidence>
<dbReference type="SMART" id="SM00829">
    <property type="entry name" value="PKS_ER"/>
    <property type="match status" value="1"/>
</dbReference>
<dbReference type="SUPFAM" id="SSF51735">
    <property type="entry name" value="NAD(P)-binding Rossmann-fold domains"/>
    <property type="match status" value="2"/>
</dbReference>
<feature type="active site" description="Proton donor; for dehydratase activity" evidence="49">
    <location>
        <position position="1053"/>
    </location>
</feature>
<dbReference type="GO" id="GO:0141148">
    <property type="term" value="F:enoyl-[acyl-carrier-protein] reductase (NADPH) activity"/>
    <property type="evidence" value="ECO:0007669"/>
    <property type="project" value="UniProtKB-EC"/>
</dbReference>
<dbReference type="InterPro" id="IPR049900">
    <property type="entry name" value="PKS_mFAS_DH"/>
</dbReference>
<keyword evidence="3" id="KW-0597">Phosphoprotein</keyword>
<comment type="catalytic activity">
    <reaction evidence="39">
        <text>3-oxotetradecanoyl-[ACP] + NADPH + H(+) = (3R)-hydroxytetradecanoyl-[ACP] + NADP(+)</text>
        <dbReference type="Rhea" id="RHEA:41888"/>
        <dbReference type="Rhea" id="RHEA-COMP:9645"/>
        <dbReference type="Rhea" id="RHEA-COMP:9646"/>
        <dbReference type="ChEBI" id="CHEBI:15378"/>
        <dbReference type="ChEBI" id="CHEBI:57783"/>
        <dbReference type="ChEBI" id="CHEBI:58349"/>
        <dbReference type="ChEBI" id="CHEBI:78473"/>
        <dbReference type="ChEBI" id="CHEBI:78474"/>
    </reaction>
    <physiologicalReaction direction="left-to-right" evidence="39">
        <dbReference type="Rhea" id="RHEA:41889"/>
    </physiologicalReaction>
</comment>
<evidence type="ECO:0000256" key="10">
    <source>
        <dbReference type="ARBA" id="ARBA00023351"/>
    </source>
</evidence>
<evidence type="ECO:0000256" key="28">
    <source>
        <dbReference type="ARBA" id="ARBA00047953"/>
    </source>
</evidence>
<dbReference type="InterPro" id="IPR009081">
    <property type="entry name" value="PP-bd_ACP"/>
</dbReference>
<evidence type="ECO:0000256" key="45">
    <source>
        <dbReference type="ARBA" id="ARBA00049422"/>
    </source>
</evidence>
<dbReference type="InterPro" id="IPR020843">
    <property type="entry name" value="ER"/>
</dbReference>
<comment type="catalytic activity">
    <reaction evidence="14">
        <text>(3R)-hydroxytetradecanoyl-[ACP] = (2E)-tetradecenoyl-[ACP] + H2O</text>
        <dbReference type="Rhea" id="RHEA:41892"/>
        <dbReference type="Rhea" id="RHEA-COMP:9646"/>
        <dbReference type="Rhea" id="RHEA-COMP:9647"/>
        <dbReference type="ChEBI" id="CHEBI:15377"/>
        <dbReference type="ChEBI" id="CHEBI:78474"/>
        <dbReference type="ChEBI" id="CHEBI:78475"/>
    </reaction>
    <physiologicalReaction direction="left-to-right" evidence="14">
        <dbReference type="Rhea" id="RHEA:41893"/>
    </physiologicalReaction>
</comment>
<dbReference type="Gene3D" id="1.10.1200.10">
    <property type="entry name" value="ACP-like"/>
    <property type="match status" value="1"/>
</dbReference>
<dbReference type="InterPro" id="IPR016035">
    <property type="entry name" value="Acyl_Trfase/lysoPLipase"/>
</dbReference>
<dbReference type="Gene3D" id="3.30.70.3290">
    <property type="match status" value="1"/>
</dbReference>
<dbReference type="InterPro" id="IPR029058">
    <property type="entry name" value="AB_hydrolase_fold"/>
</dbReference>
<dbReference type="Pfam" id="PF08659">
    <property type="entry name" value="KR"/>
    <property type="match status" value="1"/>
</dbReference>
<comment type="catalytic activity">
    <reaction evidence="26">
        <text>(2E)-hexadecenoyl-[ACP] + NADPH + H(+) = hexadecanoyl-[ACP] + NADP(+)</text>
        <dbReference type="Rhea" id="RHEA:41912"/>
        <dbReference type="Rhea" id="RHEA-COMP:9651"/>
        <dbReference type="Rhea" id="RHEA-COMP:9652"/>
        <dbReference type="ChEBI" id="CHEBI:15378"/>
        <dbReference type="ChEBI" id="CHEBI:57783"/>
        <dbReference type="ChEBI" id="CHEBI:58349"/>
        <dbReference type="ChEBI" id="CHEBI:78481"/>
        <dbReference type="ChEBI" id="CHEBI:78483"/>
    </reaction>
    <physiologicalReaction direction="left-to-right" evidence="26">
        <dbReference type="Rhea" id="RHEA:41913"/>
    </physiologicalReaction>
</comment>
<dbReference type="Gene3D" id="3.10.129.110">
    <property type="entry name" value="Polyketide synthase dehydratase"/>
    <property type="match status" value="1"/>
</dbReference>
<dbReference type="GO" id="GO:0016297">
    <property type="term" value="F:fatty acyl-[ACP] hydrolase activity"/>
    <property type="evidence" value="ECO:0007669"/>
    <property type="project" value="UniProtKB-EC"/>
</dbReference>
<dbReference type="InterPro" id="IPR013968">
    <property type="entry name" value="PKS_KR"/>
</dbReference>
<protein>
    <submittedName>
        <fullName evidence="53">Uncharacterized protein</fullName>
    </submittedName>
</protein>
<dbReference type="Gene3D" id="3.90.180.10">
    <property type="entry name" value="Medium-chain alcohol dehydrogenases, catalytic domain"/>
    <property type="match status" value="1"/>
</dbReference>
<dbReference type="GO" id="GO:0004313">
    <property type="term" value="F:[acyl-carrier-protein] S-acetyltransferase activity"/>
    <property type="evidence" value="ECO:0007669"/>
    <property type="project" value="UniProtKB-EC"/>
</dbReference>
<comment type="catalytic activity">
    <reaction evidence="24">
        <text>(2E)-butenoyl-[ACP] + NADPH + H(+) = butanoyl-[ACP] + NADP(+)</text>
        <dbReference type="Rhea" id="RHEA:41812"/>
        <dbReference type="Rhea" id="RHEA-COMP:9627"/>
        <dbReference type="Rhea" id="RHEA-COMP:9628"/>
        <dbReference type="ChEBI" id="CHEBI:15378"/>
        <dbReference type="ChEBI" id="CHEBI:57783"/>
        <dbReference type="ChEBI" id="CHEBI:58349"/>
        <dbReference type="ChEBI" id="CHEBI:78453"/>
        <dbReference type="ChEBI" id="CHEBI:78454"/>
    </reaction>
    <physiologicalReaction direction="left-to-right" evidence="24">
        <dbReference type="Rhea" id="RHEA:41813"/>
    </physiologicalReaction>
</comment>
<dbReference type="Gene3D" id="3.40.50.720">
    <property type="entry name" value="NAD(P)-binding Rossmann-like Domain"/>
    <property type="match status" value="1"/>
</dbReference>
<dbReference type="InterPro" id="IPR014043">
    <property type="entry name" value="Acyl_transferase_dom"/>
</dbReference>
<organism evidence="53 54">
    <name type="scientific">Cloeon dipterum</name>
    <dbReference type="NCBI Taxonomy" id="197152"/>
    <lineage>
        <taxon>Eukaryota</taxon>
        <taxon>Metazoa</taxon>
        <taxon>Ecdysozoa</taxon>
        <taxon>Arthropoda</taxon>
        <taxon>Hexapoda</taxon>
        <taxon>Insecta</taxon>
        <taxon>Pterygota</taxon>
        <taxon>Palaeoptera</taxon>
        <taxon>Ephemeroptera</taxon>
        <taxon>Pisciforma</taxon>
        <taxon>Baetidae</taxon>
        <taxon>Cloeon</taxon>
    </lineage>
</organism>
<evidence type="ECO:0000256" key="18">
    <source>
        <dbReference type="ARBA" id="ARBA00023442"/>
    </source>
</evidence>
<keyword evidence="6" id="KW-0663">Pyridoxal phosphate</keyword>
<dbReference type="CDD" id="cd00833">
    <property type="entry name" value="PKS"/>
    <property type="match status" value="1"/>
</dbReference>
<evidence type="ECO:0000256" key="46">
    <source>
        <dbReference type="ARBA" id="ARBA00049449"/>
    </source>
</evidence>
<evidence type="ECO:0000259" key="52">
    <source>
        <dbReference type="PROSITE" id="PS52019"/>
    </source>
</evidence>
<evidence type="ECO:0000256" key="22">
    <source>
        <dbReference type="ARBA" id="ARBA00047440"/>
    </source>
</evidence>
<comment type="catalytic activity">
    <reaction evidence="41">
        <text>decanoyl-[ACP] + malonyl-[ACP] + H(+) = 3-oxododecanoyl-[ACP] + holo-[ACP] + CO2</text>
        <dbReference type="Rhea" id="RHEA:41868"/>
        <dbReference type="Rhea" id="RHEA-COMP:9623"/>
        <dbReference type="Rhea" id="RHEA-COMP:9640"/>
        <dbReference type="Rhea" id="RHEA-COMP:9641"/>
        <dbReference type="Rhea" id="RHEA-COMP:9685"/>
        <dbReference type="ChEBI" id="CHEBI:15378"/>
        <dbReference type="ChEBI" id="CHEBI:16526"/>
        <dbReference type="ChEBI" id="CHEBI:64479"/>
        <dbReference type="ChEBI" id="CHEBI:78449"/>
        <dbReference type="ChEBI" id="CHEBI:78468"/>
        <dbReference type="ChEBI" id="CHEBI:78469"/>
    </reaction>
    <physiologicalReaction direction="left-to-right" evidence="41">
        <dbReference type="Rhea" id="RHEA:41869"/>
    </physiologicalReaction>
</comment>
<evidence type="ECO:0000256" key="41">
    <source>
        <dbReference type="ARBA" id="ARBA00049109"/>
    </source>
</evidence>
<evidence type="ECO:0000256" key="11">
    <source>
        <dbReference type="ARBA" id="ARBA00023373"/>
    </source>
</evidence>
<evidence type="ECO:0000256" key="36">
    <source>
        <dbReference type="ARBA" id="ARBA00048650"/>
    </source>
</evidence>
<dbReference type="GO" id="GO:0004312">
    <property type="term" value="F:fatty acid synthase activity"/>
    <property type="evidence" value="ECO:0007669"/>
    <property type="project" value="TreeGrafter"/>
</dbReference>
<keyword evidence="5" id="KW-0702">S-nitrosylation</keyword>
<comment type="catalytic activity">
    <reaction evidence="40">
        <text>(2E)-octadecenoyl-[ACP] + NADPH + H(+) = octadecanoyl-[ACP] + NADP(+)</text>
        <dbReference type="Rhea" id="RHEA:41928"/>
        <dbReference type="Rhea" id="RHEA-COMP:9655"/>
        <dbReference type="Rhea" id="RHEA-COMP:9656"/>
        <dbReference type="ChEBI" id="CHEBI:15378"/>
        <dbReference type="ChEBI" id="CHEBI:57783"/>
        <dbReference type="ChEBI" id="CHEBI:58349"/>
        <dbReference type="ChEBI" id="CHEBI:78489"/>
        <dbReference type="ChEBI" id="CHEBI:78495"/>
    </reaction>
    <physiologicalReaction direction="left-to-right" evidence="40">
        <dbReference type="Rhea" id="RHEA:41929"/>
    </physiologicalReaction>
</comment>
<comment type="catalytic activity">
    <reaction evidence="38">
        <text>hexadecanoyl-[ACP] + H2O = hexadecanoate + holo-[ACP] + H(+)</text>
        <dbReference type="Rhea" id="RHEA:41932"/>
        <dbReference type="Rhea" id="RHEA-COMP:9652"/>
        <dbReference type="Rhea" id="RHEA-COMP:9685"/>
        <dbReference type="ChEBI" id="CHEBI:7896"/>
        <dbReference type="ChEBI" id="CHEBI:15377"/>
        <dbReference type="ChEBI" id="CHEBI:15378"/>
        <dbReference type="ChEBI" id="CHEBI:64479"/>
        <dbReference type="ChEBI" id="CHEBI:78483"/>
        <dbReference type="EC" id="3.1.2.14"/>
    </reaction>
    <physiologicalReaction direction="left-to-right" evidence="38">
        <dbReference type="Rhea" id="RHEA:41933"/>
    </physiologicalReaction>
</comment>
<dbReference type="InterPro" id="IPR014030">
    <property type="entry name" value="Ketoacyl_synth_N"/>
</dbReference>
<comment type="catalytic activity">
    <reaction evidence="10">
        <text>(3R)-hydroxydodecanoyl-[ACP] = (2E)-dodecenoyl-[ACP] + H2O</text>
        <dbReference type="Rhea" id="RHEA:41876"/>
        <dbReference type="Rhea" id="RHEA-COMP:9642"/>
        <dbReference type="Rhea" id="RHEA-COMP:9643"/>
        <dbReference type="ChEBI" id="CHEBI:15377"/>
        <dbReference type="ChEBI" id="CHEBI:78470"/>
        <dbReference type="ChEBI" id="CHEBI:78472"/>
    </reaction>
    <physiologicalReaction direction="left-to-right" evidence="10">
        <dbReference type="Rhea" id="RHEA:41877"/>
    </physiologicalReaction>
</comment>
<comment type="function">
    <text evidence="18">Fatty acid synthetase is a multifunctional enzyme that catalyzes the de novo biosynthesis of long-chain saturated fatty acids starting from acetyl-CoA and malonyl-CoA in the presence of NADPH. This multifunctional protein contains 7 catalytic activities and a site for the binding of the prosthetic group 4'-phosphopantetheine of the acyl carrier protein ([ACP]) domain.</text>
</comment>
<evidence type="ECO:0000313" key="54">
    <source>
        <dbReference type="Proteomes" id="UP000494165"/>
    </source>
</evidence>
<evidence type="ECO:0000256" key="44">
    <source>
        <dbReference type="ARBA" id="ARBA00049414"/>
    </source>
</evidence>
<evidence type="ECO:0000256" key="32">
    <source>
        <dbReference type="ARBA" id="ARBA00048289"/>
    </source>
</evidence>
<evidence type="ECO:0000256" key="12">
    <source>
        <dbReference type="ARBA" id="ARBA00023388"/>
    </source>
</evidence>
<comment type="caution">
    <text evidence="53">The sequence shown here is derived from an EMBL/GenBank/DDBJ whole genome shotgun (WGS) entry which is preliminary data.</text>
</comment>
<evidence type="ECO:0000256" key="25">
    <source>
        <dbReference type="ARBA" id="ARBA00047578"/>
    </source>
</evidence>
<dbReference type="InterPro" id="IPR011032">
    <property type="entry name" value="GroES-like_sf"/>
</dbReference>
<dbReference type="InterPro" id="IPR020806">
    <property type="entry name" value="PKS_PP-bd"/>
</dbReference>
<evidence type="ECO:0000256" key="16">
    <source>
        <dbReference type="ARBA" id="ARBA00023401"/>
    </source>
</evidence>
<evidence type="ECO:0000256" key="38">
    <source>
        <dbReference type="ARBA" id="ARBA00048704"/>
    </source>
</evidence>
<dbReference type="PROSITE" id="PS00606">
    <property type="entry name" value="KS3_1"/>
    <property type="match status" value="1"/>
</dbReference>
<evidence type="ECO:0000256" key="24">
    <source>
        <dbReference type="ARBA" id="ARBA00047500"/>
    </source>
</evidence>
<dbReference type="CDD" id="cd05195">
    <property type="entry name" value="enoyl_red"/>
    <property type="match status" value="1"/>
</dbReference>
<comment type="catalytic activity">
    <reaction evidence="48">
        <text>octanoyl-[ACP] + malonyl-[ACP] + H(+) = 3-oxodecanoyl-[ACP] + holo-[ACP] + CO2</text>
        <dbReference type="Rhea" id="RHEA:41852"/>
        <dbReference type="Rhea" id="RHEA-COMP:9623"/>
        <dbReference type="Rhea" id="RHEA-COMP:9636"/>
        <dbReference type="Rhea" id="RHEA-COMP:9637"/>
        <dbReference type="Rhea" id="RHEA-COMP:9685"/>
        <dbReference type="ChEBI" id="CHEBI:15378"/>
        <dbReference type="ChEBI" id="CHEBI:16526"/>
        <dbReference type="ChEBI" id="CHEBI:64479"/>
        <dbReference type="ChEBI" id="CHEBI:78449"/>
        <dbReference type="ChEBI" id="CHEBI:78463"/>
        <dbReference type="ChEBI" id="CHEBI:78464"/>
    </reaction>
    <physiologicalReaction direction="left-to-right" evidence="48">
        <dbReference type="Rhea" id="RHEA:41853"/>
    </physiologicalReaction>
</comment>
<comment type="catalytic activity">
    <reaction evidence="46">
        <text>butanoyl-[ACP] + malonyl-[ACP] + H(+) = 3-oxohexanoyl-[ACP] + holo-[ACP] + CO2</text>
        <dbReference type="Rhea" id="RHEA:41820"/>
        <dbReference type="Rhea" id="RHEA-COMP:9623"/>
        <dbReference type="Rhea" id="RHEA-COMP:9628"/>
        <dbReference type="Rhea" id="RHEA-COMP:9629"/>
        <dbReference type="Rhea" id="RHEA-COMP:9685"/>
        <dbReference type="ChEBI" id="CHEBI:15378"/>
        <dbReference type="ChEBI" id="CHEBI:16526"/>
        <dbReference type="ChEBI" id="CHEBI:64479"/>
        <dbReference type="ChEBI" id="CHEBI:78449"/>
        <dbReference type="ChEBI" id="CHEBI:78454"/>
        <dbReference type="ChEBI" id="CHEBI:78456"/>
    </reaction>
    <physiologicalReaction direction="left-to-right" evidence="46">
        <dbReference type="Rhea" id="RHEA:41821"/>
    </physiologicalReaction>
</comment>
<dbReference type="SUPFAM" id="SSF50129">
    <property type="entry name" value="GroES-like"/>
    <property type="match status" value="1"/>
</dbReference>
<evidence type="ECO:0000256" key="39">
    <source>
        <dbReference type="ARBA" id="ARBA00048935"/>
    </source>
</evidence>
<evidence type="ECO:0000256" key="20">
    <source>
        <dbReference type="ARBA" id="ARBA00047394"/>
    </source>
</evidence>
<dbReference type="Pfam" id="PF21149">
    <property type="entry name" value="FAS_pseudo-KR"/>
    <property type="match status" value="1"/>
</dbReference>
<dbReference type="GO" id="GO:0019171">
    <property type="term" value="F:(3R)-hydroxyacyl-[acyl-carrier-protein] dehydratase activity"/>
    <property type="evidence" value="ECO:0007669"/>
    <property type="project" value="UniProtKB-EC"/>
</dbReference>
<evidence type="ECO:0000256" key="29">
    <source>
        <dbReference type="ARBA" id="ARBA00047961"/>
    </source>
</evidence>
<dbReference type="Pfam" id="PF00975">
    <property type="entry name" value="Thioesterase"/>
    <property type="match status" value="1"/>
</dbReference>
<comment type="catalytic activity">
    <reaction evidence="12">
        <text>(3R)-hydroxydecanoyl-[ACP] = (2E)-decenoyl-[ACP] + H2O</text>
        <dbReference type="Rhea" id="RHEA:41860"/>
        <dbReference type="Rhea" id="RHEA-COMP:9638"/>
        <dbReference type="Rhea" id="RHEA-COMP:9639"/>
        <dbReference type="ChEBI" id="CHEBI:15377"/>
        <dbReference type="ChEBI" id="CHEBI:78466"/>
        <dbReference type="ChEBI" id="CHEBI:78467"/>
    </reaction>
    <physiologicalReaction direction="left-to-right" evidence="12">
        <dbReference type="Rhea" id="RHEA:41861"/>
    </physiologicalReaction>
</comment>
<comment type="catalytic activity">
    <reaction evidence="42">
        <text>(2E)-tetradecenoyl-[ACP] + NADPH + H(+) = tetradecanoyl-[ACP] + NADP(+)</text>
        <dbReference type="Rhea" id="RHEA:41896"/>
        <dbReference type="Rhea" id="RHEA-COMP:9647"/>
        <dbReference type="Rhea" id="RHEA-COMP:9648"/>
        <dbReference type="ChEBI" id="CHEBI:15378"/>
        <dbReference type="ChEBI" id="CHEBI:57783"/>
        <dbReference type="ChEBI" id="CHEBI:58349"/>
        <dbReference type="ChEBI" id="CHEBI:78475"/>
        <dbReference type="ChEBI" id="CHEBI:78477"/>
    </reaction>
    <physiologicalReaction direction="left-to-right" evidence="42">
        <dbReference type="Rhea" id="RHEA:41897"/>
    </physiologicalReaction>
</comment>
<dbReference type="SMART" id="SM00822">
    <property type="entry name" value="PKS_KR"/>
    <property type="match status" value="1"/>
</dbReference>
<evidence type="ECO:0000256" key="35">
    <source>
        <dbReference type="ARBA" id="ARBA00048571"/>
    </source>
</evidence>
<comment type="catalytic activity">
    <reaction evidence="15">
        <text>(3R)-hydroxyoctadecanoyl-[ACP] = (2E)-octadecenoyl-[ACP] + H2O</text>
        <dbReference type="Rhea" id="RHEA:41924"/>
        <dbReference type="Rhea" id="RHEA-COMP:9654"/>
        <dbReference type="Rhea" id="RHEA-COMP:9655"/>
        <dbReference type="ChEBI" id="CHEBI:15377"/>
        <dbReference type="ChEBI" id="CHEBI:78488"/>
        <dbReference type="ChEBI" id="CHEBI:78489"/>
    </reaction>
    <physiologicalReaction direction="left-to-right" evidence="15">
        <dbReference type="Rhea" id="RHEA:41925"/>
    </physiologicalReaction>
</comment>
<comment type="catalytic activity">
    <reaction evidence="27">
        <text>(2E)-hexenoyl-[ACP] + NADPH + H(+) = hexanoyl-[ACP] + NADP(+)</text>
        <dbReference type="Rhea" id="RHEA:41832"/>
        <dbReference type="Rhea" id="RHEA-COMP:9631"/>
        <dbReference type="Rhea" id="RHEA-COMP:9632"/>
        <dbReference type="ChEBI" id="CHEBI:15378"/>
        <dbReference type="ChEBI" id="CHEBI:57783"/>
        <dbReference type="ChEBI" id="CHEBI:58349"/>
        <dbReference type="ChEBI" id="CHEBI:78458"/>
        <dbReference type="ChEBI" id="CHEBI:78459"/>
    </reaction>
    <physiologicalReaction direction="left-to-right" evidence="27">
        <dbReference type="Rhea" id="RHEA:41833"/>
    </physiologicalReaction>
</comment>
<evidence type="ECO:0000256" key="23">
    <source>
        <dbReference type="ARBA" id="ARBA00047451"/>
    </source>
</evidence>
<evidence type="ECO:0000259" key="51">
    <source>
        <dbReference type="PROSITE" id="PS52004"/>
    </source>
</evidence>
<dbReference type="Pfam" id="PF00550">
    <property type="entry name" value="PP-binding"/>
    <property type="match status" value="1"/>
</dbReference>
<dbReference type="Pfam" id="PF00698">
    <property type="entry name" value="Acyl_transf_1"/>
    <property type="match status" value="1"/>
</dbReference>
<dbReference type="GO" id="GO:0006633">
    <property type="term" value="P:fatty acid biosynthetic process"/>
    <property type="evidence" value="ECO:0007669"/>
    <property type="project" value="InterPro"/>
</dbReference>
<evidence type="ECO:0000256" key="15">
    <source>
        <dbReference type="ARBA" id="ARBA00023399"/>
    </source>
</evidence>
<dbReference type="Gene3D" id="3.40.47.10">
    <property type="match status" value="1"/>
</dbReference>
<dbReference type="EMBL" id="CADEPI010000001">
    <property type="protein sequence ID" value="CAB3359503.1"/>
    <property type="molecule type" value="Genomic_DNA"/>
</dbReference>
<comment type="catalytic activity">
    <reaction evidence="23">
        <text>tetradecanoyl-[ACP] + malonyl-[ACP] + H(+) = 3-oxohexadecanoyl-[ACP] + holo-[ACP] + CO2</text>
        <dbReference type="Rhea" id="RHEA:41900"/>
        <dbReference type="Rhea" id="RHEA-COMP:9623"/>
        <dbReference type="Rhea" id="RHEA-COMP:9648"/>
        <dbReference type="Rhea" id="RHEA-COMP:9649"/>
        <dbReference type="Rhea" id="RHEA-COMP:9685"/>
        <dbReference type="ChEBI" id="CHEBI:15378"/>
        <dbReference type="ChEBI" id="CHEBI:16526"/>
        <dbReference type="ChEBI" id="CHEBI:64479"/>
        <dbReference type="ChEBI" id="CHEBI:78449"/>
        <dbReference type="ChEBI" id="CHEBI:78477"/>
        <dbReference type="ChEBI" id="CHEBI:78478"/>
    </reaction>
    <physiologicalReaction direction="left-to-right" evidence="23">
        <dbReference type="Rhea" id="RHEA:41901"/>
    </physiologicalReaction>
</comment>
<comment type="catalytic activity">
    <reaction evidence="13">
        <text>a (3R)-hydroxyacyl-[ACP] = a (2E)-enoyl-[ACP] + H2O</text>
        <dbReference type="Rhea" id="RHEA:13097"/>
        <dbReference type="Rhea" id="RHEA-COMP:9925"/>
        <dbReference type="Rhea" id="RHEA-COMP:9945"/>
        <dbReference type="ChEBI" id="CHEBI:15377"/>
        <dbReference type="ChEBI" id="CHEBI:78784"/>
        <dbReference type="ChEBI" id="CHEBI:78827"/>
        <dbReference type="EC" id="4.2.1.59"/>
    </reaction>
    <physiologicalReaction direction="left-to-right" evidence="13">
        <dbReference type="Rhea" id="RHEA:13098"/>
    </physiologicalReaction>
</comment>
<evidence type="ECO:0000256" key="13">
    <source>
        <dbReference type="ARBA" id="ARBA00023394"/>
    </source>
</evidence>
<comment type="catalytic activity">
    <reaction evidence="16">
        <text>(3R)-hydroxyhexadecanoyl-[ACP] = (2E)-hexadecenoyl-[ACP] + H2O</text>
        <dbReference type="Rhea" id="RHEA:41908"/>
        <dbReference type="Rhea" id="RHEA-COMP:9650"/>
        <dbReference type="Rhea" id="RHEA-COMP:9651"/>
        <dbReference type="ChEBI" id="CHEBI:15377"/>
        <dbReference type="ChEBI" id="CHEBI:78480"/>
        <dbReference type="ChEBI" id="CHEBI:78481"/>
    </reaction>
    <physiologicalReaction direction="left-to-right" evidence="16">
        <dbReference type="Rhea" id="RHEA:41909"/>
    </physiologicalReaction>
</comment>
<comment type="catalytic activity">
    <reaction evidence="9">
        <text>(3R)-hydroxyoctanoyl-[ACP] = (2E)-octenoyl-[ACP] + H2O</text>
        <dbReference type="Rhea" id="RHEA:41844"/>
        <dbReference type="Rhea" id="RHEA-COMP:9634"/>
        <dbReference type="Rhea" id="RHEA-COMP:9635"/>
        <dbReference type="ChEBI" id="CHEBI:15377"/>
        <dbReference type="ChEBI" id="CHEBI:78461"/>
        <dbReference type="ChEBI" id="CHEBI:78462"/>
    </reaction>
    <physiologicalReaction direction="left-to-right" evidence="9">
        <dbReference type="Rhea" id="RHEA:41845"/>
    </physiologicalReaction>
</comment>
<dbReference type="SMART" id="SM00823">
    <property type="entry name" value="PKS_PP"/>
    <property type="match status" value="1"/>
</dbReference>
<dbReference type="InterPro" id="IPR057326">
    <property type="entry name" value="KR_dom"/>
</dbReference>
<dbReference type="InterPro" id="IPR049552">
    <property type="entry name" value="PKS_DH_N"/>
</dbReference>
<feature type="domain" description="Carrier" evidence="50">
    <location>
        <begin position="2053"/>
        <end position="2133"/>
    </location>
</feature>
<comment type="catalytic activity">
    <reaction evidence="25">
        <text>dodecanoyl-[ACP] + malonyl-[ACP] + H(+) = 3-oxotetradecanoyl-[ACP] + holo-[ACP] + CO2</text>
        <dbReference type="Rhea" id="RHEA:41884"/>
        <dbReference type="Rhea" id="RHEA-COMP:9623"/>
        <dbReference type="Rhea" id="RHEA-COMP:9644"/>
        <dbReference type="Rhea" id="RHEA-COMP:9645"/>
        <dbReference type="Rhea" id="RHEA-COMP:9685"/>
        <dbReference type="ChEBI" id="CHEBI:15378"/>
        <dbReference type="ChEBI" id="CHEBI:16526"/>
        <dbReference type="ChEBI" id="CHEBI:64479"/>
        <dbReference type="ChEBI" id="CHEBI:65264"/>
        <dbReference type="ChEBI" id="CHEBI:78449"/>
        <dbReference type="ChEBI" id="CHEBI:78473"/>
    </reaction>
    <physiologicalReaction direction="left-to-right" evidence="25">
        <dbReference type="Rhea" id="RHEA:41885"/>
    </physiologicalReaction>
</comment>
<accession>A0A8S1BKN6</accession>
<evidence type="ECO:0000256" key="7">
    <source>
        <dbReference type="ARBA" id="ARBA00022990"/>
    </source>
</evidence>
<dbReference type="PANTHER" id="PTHR43775:SF23">
    <property type="entry name" value="FATTY ACID SYNTHASE 3"/>
    <property type="match status" value="1"/>
</dbReference>
<dbReference type="InterPro" id="IPR016036">
    <property type="entry name" value="Malonyl_transacylase_ACP-bd"/>
</dbReference>
<dbReference type="InterPro" id="IPR049391">
    <property type="entry name" value="FAS_pseudo-KR"/>
</dbReference>
<dbReference type="InterPro" id="IPR001031">
    <property type="entry name" value="Thioesterase"/>
</dbReference>
<evidence type="ECO:0000256" key="43">
    <source>
        <dbReference type="ARBA" id="ARBA00049263"/>
    </source>
</evidence>
<evidence type="ECO:0000256" key="21">
    <source>
        <dbReference type="ARBA" id="ARBA00047400"/>
    </source>
</evidence>
<keyword evidence="4" id="KW-0808">Transferase</keyword>
<evidence type="ECO:0000256" key="4">
    <source>
        <dbReference type="ARBA" id="ARBA00022679"/>
    </source>
</evidence>
<feature type="domain" description="Ketosynthase family 3 (KS3)" evidence="51">
    <location>
        <begin position="19"/>
        <end position="424"/>
    </location>
</feature>
<evidence type="ECO:0000256" key="48">
    <source>
        <dbReference type="ARBA" id="ARBA00049533"/>
    </source>
</evidence>
<dbReference type="InterPro" id="IPR001227">
    <property type="entry name" value="Ac_transferase_dom_sf"/>
</dbReference>
<dbReference type="Gene3D" id="3.40.50.1820">
    <property type="entry name" value="alpha/beta hydrolase"/>
    <property type="match status" value="1"/>
</dbReference>
<comment type="catalytic activity">
    <reaction evidence="32">
        <text>tetradecanoyl-[ACP] + H2O = tetradecanoate + holo-[ACP] + H(+)</text>
        <dbReference type="Rhea" id="RHEA:30123"/>
        <dbReference type="Rhea" id="RHEA-COMP:9648"/>
        <dbReference type="Rhea" id="RHEA-COMP:9685"/>
        <dbReference type="ChEBI" id="CHEBI:15377"/>
        <dbReference type="ChEBI" id="CHEBI:15378"/>
        <dbReference type="ChEBI" id="CHEBI:30807"/>
        <dbReference type="ChEBI" id="CHEBI:64479"/>
        <dbReference type="ChEBI" id="CHEBI:78477"/>
        <dbReference type="EC" id="3.1.2.14"/>
    </reaction>
    <physiologicalReaction direction="left-to-right" evidence="32">
        <dbReference type="Rhea" id="RHEA:30124"/>
    </physiologicalReaction>
</comment>
<evidence type="ECO:0000256" key="37">
    <source>
        <dbReference type="ARBA" id="ARBA00048691"/>
    </source>
</evidence>
<evidence type="ECO:0000256" key="19">
    <source>
        <dbReference type="ARBA" id="ARBA00047300"/>
    </source>
</evidence>
<evidence type="ECO:0000256" key="14">
    <source>
        <dbReference type="ARBA" id="ARBA00023398"/>
    </source>
</evidence>
<dbReference type="PROSITE" id="PS50075">
    <property type="entry name" value="CARRIER"/>
    <property type="match status" value="1"/>
</dbReference>
<proteinExistence type="predicted"/>
<dbReference type="InterPro" id="IPR032821">
    <property type="entry name" value="PKS_assoc"/>
</dbReference>
<dbReference type="InterPro" id="IPR050091">
    <property type="entry name" value="PKS_NRPS_Biosynth_Enz"/>
</dbReference>
<feature type="domain" description="PKS/mFAS DH" evidence="52">
    <location>
        <begin position="867"/>
        <end position="1126"/>
    </location>
</feature>
<dbReference type="OrthoDB" id="329835at2759"/>
<dbReference type="Pfam" id="PF00109">
    <property type="entry name" value="ketoacyl-synt"/>
    <property type="match status" value="1"/>
</dbReference>
<dbReference type="InterPro" id="IPR036736">
    <property type="entry name" value="ACP-like_sf"/>
</dbReference>
<dbReference type="InterPro" id="IPR016039">
    <property type="entry name" value="Thiolase-like"/>
</dbReference>
<comment type="catalytic activity">
    <reaction evidence="44">
        <text>3-oxohexadecanoyl-[ACP] + NADPH + H(+) = (3R)-hydroxyhexadecanoyl-[ACP] + NADP(+)</text>
        <dbReference type="Rhea" id="RHEA:41904"/>
        <dbReference type="Rhea" id="RHEA-COMP:9649"/>
        <dbReference type="Rhea" id="RHEA-COMP:9650"/>
        <dbReference type="ChEBI" id="CHEBI:15378"/>
        <dbReference type="ChEBI" id="CHEBI:57783"/>
        <dbReference type="ChEBI" id="CHEBI:58349"/>
        <dbReference type="ChEBI" id="CHEBI:78478"/>
        <dbReference type="ChEBI" id="CHEBI:78480"/>
    </reaction>
    <physiologicalReaction direction="left-to-right" evidence="44">
        <dbReference type="Rhea" id="RHEA:41905"/>
    </physiologicalReaction>
</comment>
<evidence type="ECO:0000256" key="31">
    <source>
        <dbReference type="ARBA" id="ARBA00048281"/>
    </source>
</evidence>
<dbReference type="GO" id="GO:0004316">
    <property type="term" value="F:3-oxoacyl-[acyl-carrier-protein] reductase (NADPH) activity"/>
    <property type="evidence" value="ECO:0007669"/>
    <property type="project" value="UniProtKB-EC"/>
</dbReference>
<comment type="catalytic activity">
    <reaction evidence="43">
        <text>3-oxododecanoyl-[ACP] + NADPH + H(+) = (3R)-hydroxydodecanoyl-[ACP] + NADP(+)</text>
        <dbReference type="Rhea" id="RHEA:41872"/>
        <dbReference type="Rhea" id="RHEA-COMP:9641"/>
        <dbReference type="Rhea" id="RHEA-COMP:9642"/>
        <dbReference type="ChEBI" id="CHEBI:15378"/>
        <dbReference type="ChEBI" id="CHEBI:57783"/>
        <dbReference type="ChEBI" id="CHEBI:58349"/>
        <dbReference type="ChEBI" id="CHEBI:78469"/>
        <dbReference type="ChEBI" id="CHEBI:78470"/>
    </reaction>
    <physiologicalReaction direction="left-to-right" evidence="43">
        <dbReference type="Rhea" id="RHEA:41873"/>
    </physiologicalReaction>
</comment>
<sequence length="2428" mass="266543">MAPAADEQVPSGLAPCEKPDDIVITGMSGRFPESNSVYEFRDNLYNKVDMITQDARRWDIDHNEIPRRIGKIRDLEKFDASFFAVHYKQAQTMDPMCRILLELAYEAIVDAGVNPLSLRETKCGVFIGACFSESEKIWFYEKIQIHGFGITGCSRAMLANRISYWLGIHGPSYAVDTACSSSLYALDHAVRAIRSGQCDAAIVGGSNLTLHPFISLQFARLGVLSPEGKCKSFDAAADGYVRSETVAVIFLQKAKDARRIYATVMHTKTNCDGFKEQGITYPSGVQQGILLKEFYEECQVPPESLGYLEAHGTGTKVGDPEELNTIDRVMCANRKEPLLVGSVKSNIGHSEPASALSSVIKIAIGMEYGVIPPNLHFLNPRPGVPALAEGRIKVVSDPTPWDGGFAGVNSFGFGGANAHGLLRSHPVQKPEKDAAVLDGRPRLIVTSGRTIEAVETILAEFEDRPLDSEYVALLNSVHEEKIPGHLYRGYSVLHAGKQGKSKLREAQHFPGAKRPIWFVFAGMGSQWVGMGRDLLHIPAFARAIDKCDAVLKPKGIDIRHIITSDDPKMFDNILNAFVGIAAVQVGLVDVLTETGIYPDGIVGHSVGELGCAYADGCFTGEQMVLAAYSRGLASIETPLIHGSMAAVGLAYEMAAPMCPPDVEVACHNGTDSCTISGPAESVANFVAELKAKEIFAREVACSNIAYHSRYIADAGPKLLKYLKEVIPEPKPRSGKWISSSVPFSKWEKEESKYSSPEYHTNNLLCPVLFAEALKHLPKDAITIEIAPHGLLQAILRRTLSSECTNIALTQRGAENGLDVLYNAFGRMFVAGLQPKVNKLMPPVMFPVSRGTPMISPLIRWQHSEDWHVAIYKNESKLETGERTIAVDLQEEDNTFLTGHTIDGRILFPATGYLFLAWETYALMSNKMITDVPVVFENVKFLRATNIPKDGAVSLTIMVTKGTGTFEVVESGSTVVTGRLYQPENIAKEILNLPNPNYEDTPLTPPPLTPNDVYKELRLRGYNYGGIFKGIKHVHSSGEYGVLKWDDNWVAFMDTLLQVEILQLDSRSLYVPTSIQKLTIDPKRHLNMIQENITSEIKEFPFAVFKKHEVLQSGGVEVRGLQASVIARRKPMADPLLETYEVIPYRPLNVLSDSAALRICTHIALENTMGTNKYKVVEWIPPIEANPNTLISLKMPLIFGDLPVMSADIVLCGAGAIMTETLTEGNLLVGVTLDDRKTINRDSAAHIMTCGEGTTLLALPEVLNDAVAATLPRGFILLQLRKGTERSAEQKLEGLGCTIVSVIPFNDEDNEEEEEGVFMLARKMESAQVNDVKDVVIKIPEVDADLKFGWVAEIQEALKMEPLPNRIYLVSQNAPQSGIMGLVNCLARETQGDIIRCVFIQDPAAPPFSPQDPLYASQLRSDMLINILAADGQGWSSYRHLPLECETAKVTHAYVNVLTRGDLSSFKWLQGPLNDLKQNFGDKNLYHIYFSALNFRDVMTATGKLAVEVIAPDRRSQDCVQGLEFSGRDAEGRRVMGLVNSGALANLVLADPLLVWDVPPSWTLEEAATVPAVYCTVYYALVVRGRMRAGETLLVHAGSGGVGQAAINVALHMGCDVFVTVGTPEKIEFIRSQFPQIPEANIGNSRDTSFEQMIMERTEGKGVDLVLNSLAGDKLQASLRCLAMHGRFLEIGKVDMAADSPLGMHCFLKDISVHGVLLDSIIEGTLYEKKRLREMFAHGMRSGAIKPLARQVFGPNQVEKAFRFMAAGKHIGKVLLCIREEEVDANEKSLVVRPKSQTVEAIPRFFCDPVKSYVIIGGLGGFGLELADWLVIRGAKKLILSSRSGVRTGYQAWRIRLWESYGVEIVISRAEVTCEQGCINLVQQALNMGPVAAIFNLAVVLRDGIFENQNEENFAVSYLPKATTTKILDKVTRKMCPKLEHFVVFSSVSCGRGNAGQTNYGLSNSVMERLCEQRRSEGFPALAVQWGAIGDVGLVAESMTENKDSEAPVAELVIGGTIQQRITSCLSVLDTFMCLPQDDTQSAVVGSMVVAEKSKKTVVAGSVVDTVGNILGLKDLKTVSLHSTLAELGMDSMMAVEIKQTLEREFEMFLSAQDIRGLTFARLTELAHSLQEEHRNRKEGKEDDNLWMIGGLQHLLSVVGEPEKARQSAVPLSSEVEITDQRPLFMIPGVEGLAWVMEPLAKQINRPVVCLQLPLDAKSHNISDLADVLLERLQKVQKNGPYHLVGYSYGTIPLMELVLKLEDQGHEVKVVLVDGSLASLQGIARTGVSGASTAEWESNFLEKLMVIVGITDATKVAAELVKLPDWTARLAATAAHFPDATQRDFHALCVDAVQKRCTNLLRYSWPEGRKVKSSVTLIRTVTRFVGADEDYGLSELCDSTVTVHEVEGTHIGIVHNQRTAEIINTEAFN</sequence>
<evidence type="ECO:0000256" key="33">
    <source>
        <dbReference type="ARBA" id="ARBA00048420"/>
    </source>
</evidence>
<dbReference type="InterPro" id="IPR042104">
    <property type="entry name" value="PKS_dehydratase_sf"/>
</dbReference>
<comment type="catalytic activity">
    <reaction evidence="36">
        <text>a 2,3-saturated acyl-[ACP] + NADP(+) = a (2E)-enoyl-[ACP] + NADPH + H(+)</text>
        <dbReference type="Rhea" id="RHEA:22564"/>
        <dbReference type="Rhea" id="RHEA-COMP:9925"/>
        <dbReference type="Rhea" id="RHEA-COMP:9926"/>
        <dbReference type="ChEBI" id="CHEBI:15378"/>
        <dbReference type="ChEBI" id="CHEBI:57783"/>
        <dbReference type="ChEBI" id="CHEBI:58349"/>
        <dbReference type="ChEBI" id="CHEBI:78784"/>
        <dbReference type="ChEBI" id="CHEBI:78785"/>
        <dbReference type="EC" id="1.3.1.39"/>
    </reaction>
    <physiologicalReaction direction="right-to-left" evidence="36">
        <dbReference type="Rhea" id="RHEA:22566"/>
    </physiologicalReaction>
</comment>
<dbReference type="SUPFAM" id="SSF53901">
    <property type="entry name" value="Thiolase-like"/>
    <property type="match status" value="1"/>
</dbReference>
<keyword evidence="54" id="KW-1185">Reference proteome</keyword>
<name>A0A8S1BKN6_9INSE</name>
<comment type="catalytic activity">
    <reaction evidence="35">
        <text>3-oxohexanoyl-[ACP] + NADPH + H(+) = (3R)-hydroxyhexanoyl-[ACP] + NADP(+)</text>
        <dbReference type="Rhea" id="RHEA:41824"/>
        <dbReference type="Rhea" id="RHEA-COMP:9629"/>
        <dbReference type="Rhea" id="RHEA-COMP:9630"/>
        <dbReference type="ChEBI" id="CHEBI:15378"/>
        <dbReference type="ChEBI" id="CHEBI:57783"/>
        <dbReference type="ChEBI" id="CHEBI:58349"/>
        <dbReference type="ChEBI" id="CHEBI:78456"/>
        <dbReference type="ChEBI" id="CHEBI:78457"/>
    </reaction>
    <physiologicalReaction direction="left-to-right" evidence="35">
        <dbReference type="Rhea" id="RHEA:41825"/>
    </physiologicalReaction>
</comment>
<dbReference type="FunFam" id="3.40.50.720:FF:000209">
    <property type="entry name" value="Polyketide synthase Pks12"/>
    <property type="match status" value="1"/>
</dbReference>
<comment type="catalytic activity">
    <reaction evidence="31">
        <text>(2E)-dodecenoyl-[ACP] + NADPH + H(+) = dodecanoyl-[ACP] + NADP(+)</text>
        <dbReference type="Rhea" id="RHEA:41880"/>
        <dbReference type="Rhea" id="RHEA-COMP:9643"/>
        <dbReference type="Rhea" id="RHEA-COMP:9644"/>
        <dbReference type="ChEBI" id="CHEBI:15378"/>
        <dbReference type="ChEBI" id="CHEBI:57783"/>
        <dbReference type="ChEBI" id="CHEBI:58349"/>
        <dbReference type="ChEBI" id="CHEBI:65264"/>
        <dbReference type="ChEBI" id="CHEBI:78472"/>
    </reaction>
    <physiologicalReaction direction="left-to-right" evidence="31">
        <dbReference type="Rhea" id="RHEA:41881"/>
    </physiologicalReaction>
</comment>
<dbReference type="Gene3D" id="3.40.366.10">
    <property type="entry name" value="Malonyl-Coenzyme A Acyl Carrier Protein, domain 2"/>
    <property type="match status" value="1"/>
</dbReference>
<evidence type="ECO:0000256" key="9">
    <source>
        <dbReference type="ARBA" id="ARBA00023332"/>
    </source>
</evidence>
<evidence type="ECO:0000256" key="5">
    <source>
        <dbReference type="ARBA" id="ARBA00022799"/>
    </source>
</evidence>
<comment type="catalytic activity">
    <reaction evidence="20">
        <text>hexanoyl-[ACP] + malonyl-[ACP] + H(+) = 3-oxooctanoyl-[ACP] + holo-[ACP] + CO2</text>
        <dbReference type="Rhea" id="RHEA:41836"/>
        <dbReference type="Rhea" id="RHEA-COMP:9623"/>
        <dbReference type="Rhea" id="RHEA-COMP:9632"/>
        <dbReference type="Rhea" id="RHEA-COMP:9633"/>
        <dbReference type="Rhea" id="RHEA-COMP:9685"/>
        <dbReference type="ChEBI" id="CHEBI:15378"/>
        <dbReference type="ChEBI" id="CHEBI:16526"/>
        <dbReference type="ChEBI" id="CHEBI:64479"/>
        <dbReference type="ChEBI" id="CHEBI:78449"/>
        <dbReference type="ChEBI" id="CHEBI:78459"/>
        <dbReference type="ChEBI" id="CHEBI:78460"/>
    </reaction>
    <physiologicalReaction direction="left-to-right" evidence="20">
        <dbReference type="Rhea" id="RHEA:41837"/>
    </physiologicalReaction>
</comment>
<comment type="catalytic activity">
    <reaction evidence="11">
        <text>(3R)-hydroxyhexanoyl-[ACP] = (2E)-hexenoyl-[ACP] + H2O</text>
        <dbReference type="Rhea" id="RHEA:41828"/>
        <dbReference type="Rhea" id="RHEA-COMP:9630"/>
        <dbReference type="Rhea" id="RHEA-COMP:9631"/>
        <dbReference type="ChEBI" id="CHEBI:15377"/>
        <dbReference type="ChEBI" id="CHEBI:78457"/>
        <dbReference type="ChEBI" id="CHEBI:78458"/>
    </reaction>
    <physiologicalReaction direction="left-to-right" evidence="11">
        <dbReference type="Rhea" id="RHEA:41829"/>
    </physiologicalReaction>
</comment>
<evidence type="ECO:0000256" key="30">
    <source>
        <dbReference type="ARBA" id="ARBA00048051"/>
    </source>
</evidence>
<feature type="region of interest" description="N-terminal hotdog fold" evidence="49">
    <location>
        <begin position="867"/>
        <end position="987"/>
    </location>
</feature>
<dbReference type="InterPro" id="IPR014031">
    <property type="entry name" value="Ketoacyl_synth_C"/>
</dbReference>
<evidence type="ECO:0000256" key="47">
    <source>
        <dbReference type="ARBA" id="ARBA00049521"/>
    </source>
</evidence>
<comment type="catalytic activity">
    <reaction evidence="17">
        <text>(3R)-hydroxybutanoyl-[ACP] = (2E)-butenoyl-[ACP] + H2O</text>
        <dbReference type="Rhea" id="RHEA:41808"/>
        <dbReference type="Rhea" id="RHEA-COMP:9626"/>
        <dbReference type="Rhea" id="RHEA-COMP:9627"/>
        <dbReference type="ChEBI" id="CHEBI:15377"/>
        <dbReference type="ChEBI" id="CHEBI:78451"/>
        <dbReference type="ChEBI" id="CHEBI:78453"/>
    </reaction>
    <physiologicalReaction direction="left-to-right" evidence="17">
        <dbReference type="Rhea" id="RHEA:41809"/>
    </physiologicalReaction>
</comment>
<keyword evidence="8" id="KW-0511">Multifunctional enzyme</keyword>
<evidence type="ECO:0000256" key="6">
    <source>
        <dbReference type="ARBA" id="ARBA00022898"/>
    </source>
</evidence>
<dbReference type="SUPFAM" id="SSF47336">
    <property type="entry name" value="ACP-like"/>
    <property type="match status" value="1"/>
</dbReference>
<dbReference type="PANTHER" id="PTHR43775">
    <property type="entry name" value="FATTY ACID SYNTHASE"/>
    <property type="match status" value="1"/>
</dbReference>
<evidence type="ECO:0000256" key="8">
    <source>
        <dbReference type="ARBA" id="ARBA00023268"/>
    </source>
</evidence>
<dbReference type="InterPro" id="IPR018201">
    <property type="entry name" value="Ketoacyl_synth_AS"/>
</dbReference>
<evidence type="ECO:0000256" key="17">
    <source>
        <dbReference type="ARBA" id="ARBA00023402"/>
    </source>
</evidence>
<dbReference type="Pfam" id="PF21089">
    <property type="entry name" value="PKS_DH_N"/>
    <property type="match status" value="1"/>
</dbReference>
<dbReference type="SUPFAM" id="SSF53474">
    <property type="entry name" value="alpha/beta-Hydrolases"/>
    <property type="match status" value="1"/>
</dbReference>
<reference evidence="53 54" key="1">
    <citation type="submission" date="2020-04" db="EMBL/GenBank/DDBJ databases">
        <authorList>
            <person name="Alioto T."/>
            <person name="Alioto T."/>
            <person name="Gomez Garrido J."/>
        </authorList>
    </citation>
    <scope>NUCLEOTIDE SEQUENCE [LARGE SCALE GENOMIC DNA]</scope>
</reference>
<comment type="catalytic activity">
    <reaction evidence="29">
        <text>acetyl-[ACP] + malonyl-[ACP] + H(+) = 3-oxobutanoyl-[ACP] + holo-[ACP] + CO2</text>
        <dbReference type="Rhea" id="RHEA:41800"/>
        <dbReference type="Rhea" id="RHEA-COMP:9621"/>
        <dbReference type="Rhea" id="RHEA-COMP:9623"/>
        <dbReference type="Rhea" id="RHEA-COMP:9625"/>
        <dbReference type="Rhea" id="RHEA-COMP:9685"/>
        <dbReference type="ChEBI" id="CHEBI:15378"/>
        <dbReference type="ChEBI" id="CHEBI:16526"/>
        <dbReference type="ChEBI" id="CHEBI:64479"/>
        <dbReference type="ChEBI" id="CHEBI:78446"/>
        <dbReference type="ChEBI" id="CHEBI:78449"/>
        <dbReference type="ChEBI" id="CHEBI:78450"/>
    </reaction>
    <physiologicalReaction direction="left-to-right" evidence="29">
        <dbReference type="Rhea" id="RHEA:41801"/>
    </physiologicalReaction>
</comment>
<comment type="catalytic activity">
    <reaction evidence="45">
        <text>3-oxooctanoyl-[ACP] + NADPH + H(+) = (3R)-hydroxyoctanoyl-[ACP] + NADP(+)</text>
        <dbReference type="Rhea" id="RHEA:41840"/>
        <dbReference type="Rhea" id="RHEA-COMP:9633"/>
        <dbReference type="Rhea" id="RHEA-COMP:9634"/>
        <dbReference type="ChEBI" id="CHEBI:15378"/>
        <dbReference type="ChEBI" id="CHEBI:57783"/>
        <dbReference type="ChEBI" id="CHEBI:58349"/>
        <dbReference type="ChEBI" id="CHEBI:78460"/>
        <dbReference type="ChEBI" id="CHEBI:78461"/>
    </reaction>
    <physiologicalReaction direction="left-to-right" evidence="45">
        <dbReference type="Rhea" id="RHEA:41841"/>
    </physiologicalReaction>
</comment>
<dbReference type="Proteomes" id="UP000494165">
    <property type="component" value="Unassembled WGS sequence"/>
</dbReference>
<dbReference type="GO" id="GO:0004315">
    <property type="term" value="F:3-oxoacyl-[acyl-carrier-protein] synthase activity"/>
    <property type="evidence" value="ECO:0007669"/>
    <property type="project" value="UniProtKB-EC"/>
</dbReference>
<comment type="catalytic activity">
    <reaction evidence="21">
        <text>a (3R)-hydroxyacyl-[ACP] + NADP(+) = a 3-oxoacyl-[ACP] + NADPH + H(+)</text>
        <dbReference type="Rhea" id="RHEA:17397"/>
        <dbReference type="Rhea" id="RHEA-COMP:9916"/>
        <dbReference type="Rhea" id="RHEA-COMP:9945"/>
        <dbReference type="ChEBI" id="CHEBI:15378"/>
        <dbReference type="ChEBI" id="CHEBI:57783"/>
        <dbReference type="ChEBI" id="CHEBI:58349"/>
        <dbReference type="ChEBI" id="CHEBI:78776"/>
        <dbReference type="ChEBI" id="CHEBI:78827"/>
        <dbReference type="EC" id="1.1.1.100"/>
    </reaction>
    <physiologicalReaction direction="right-to-left" evidence="21">
        <dbReference type="Rhea" id="RHEA:17399"/>
    </physiologicalReaction>
</comment>
<keyword evidence="7" id="KW-0007">Acetylation</keyword>
<evidence type="ECO:0000256" key="26">
    <source>
        <dbReference type="ARBA" id="ARBA00047810"/>
    </source>
</evidence>
<feature type="active site" description="Proton acceptor; for dehydratase activity" evidence="49">
    <location>
        <position position="899"/>
    </location>
</feature>
<dbReference type="SUPFAM" id="SSF52151">
    <property type="entry name" value="FabD/lysophospholipase-like"/>
    <property type="match status" value="1"/>
</dbReference>
<evidence type="ECO:0000256" key="40">
    <source>
        <dbReference type="ARBA" id="ARBA00049019"/>
    </source>
</evidence>
<keyword evidence="2" id="KW-0596">Phosphopantetheine</keyword>
<dbReference type="InterPro" id="IPR036291">
    <property type="entry name" value="NAD(P)-bd_dom_sf"/>
</dbReference>
<feature type="region of interest" description="C-terminal hotdog fold" evidence="49">
    <location>
        <begin position="1002"/>
        <end position="1126"/>
    </location>
</feature>
<dbReference type="SMART" id="SM00825">
    <property type="entry name" value="PKS_KS"/>
    <property type="match status" value="1"/>
</dbReference>
<evidence type="ECO:0000256" key="42">
    <source>
        <dbReference type="ARBA" id="ARBA00049171"/>
    </source>
</evidence>
<dbReference type="InterPro" id="IPR020841">
    <property type="entry name" value="PKS_Beta-ketoAc_synthase_dom"/>
</dbReference>